<accession>A0A0H3EWD5</accession>
<keyword evidence="2" id="KW-1133">Transmembrane helix</keyword>
<dbReference type="KEGG" id="elw:ECW_m0934"/>
<proteinExistence type="predicted"/>
<dbReference type="Proteomes" id="UP000008525">
    <property type="component" value="Chromosome"/>
</dbReference>
<dbReference type="PATRIC" id="fig|566546.4.peg.924"/>
<reference evidence="3 4" key="1">
    <citation type="journal article" date="2011" name="BMC Genomics">
        <title>The genome sequence of E. coli W (ATCC 9637): comparative genome analysis and an improved genome-scale reconstruction of E. coli.</title>
        <authorList>
            <person name="Archer C.T."/>
            <person name="Kim J.F."/>
            <person name="Jeong H."/>
            <person name="Park J.H."/>
            <person name="Vickers C.E."/>
            <person name="Lee S.Y."/>
            <person name="Nielsen L.K."/>
        </authorList>
    </citation>
    <scope>NUCLEOTIDE SEQUENCE [LARGE SCALE GENOMIC DNA]</scope>
    <source>
        <strain evidence="4">ATCC 9637 / CCM 2024 / DSM 1116 / LMG 11080 / NBRC 13500 / NCIMB 8666 / NRRL B-766 / W</strain>
    </source>
</reference>
<evidence type="ECO:0000313" key="3">
    <source>
        <dbReference type="EMBL" id="ADT74441.1"/>
    </source>
</evidence>
<dbReference type="RefSeq" id="WP_001350048.1">
    <property type="nucleotide sequence ID" value="NC_017635.1"/>
</dbReference>
<feature type="transmembrane region" description="Helical" evidence="2">
    <location>
        <begin position="202"/>
        <end position="225"/>
    </location>
</feature>
<organism evidence="3 4">
    <name type="scientific">Escherichia coli (strain ATCC 9637 / CCM 2024 / DSM 1116 / LMG 11080 / NBRC 13500 / NCIMB 8666 / NRRL B-766 / W)</name>
    <dbReference type="NCBI Taxonomy" id="566546"/>
    <lineage>
        <taxon>Bacteria</taxon>
        <taxon>Pseudomonadati</taxon>
        <taxon>Pseudomonadota</taxon>
        <taxon>Gammaproteobacteria</taxon>
        <taxon>Enterobacterales</taxon>
        <taxon>Enterobacteriaceae</taxon>
        <taxon>Escherichia</taxon>
    </lineage>
</organism>
<dbReference type="AlphaFoldDB" id="A0A0H3EWD5"/>
<name>A0A0H3EWD5_ECOLW</name>
<protein>
    <submittedName>
        <fullName evidence="3">Uncharacterized protein</fullName>
    </submittedName>
</protein>
<feature type="region of interest" description="Disordered" evidence="1">
    <location>
        <begin position="1"/>
        <end position="43"/>
    </location>
</feature>
<sequence>MTTNTNTPEAAEQDNIVPMDAMNDPINPPPTKKERDEYKKKQQERIGKYVVGGTDLGGNTISKIYSRGDEYVIYEVANLPPHESMLVFIDSIIEEDDSKIDRYHASKEHFDEFISHCYKYNCSSIYKKRAATVMSATILGKNDINKNNFAAINRDIKNDYENTMLGRNLYQSGAITLALIFIILALITYLARDSNFIKANHFIPVVLYAASFASIGGFISVSLKIKSLHTDRELKKKTYFFYGAERILLSMMAGVLVYFMLKGNIIFGFMNNSSDISFSIYVICALSGFSETLIPNTLRNLETKSEI</sequence>
<feature type="compositionally biased region" description="Basic and acidic residues" evidence="1">
    <location>
        <begin position="31"/>
        <end position="43"/>
    </location>
</feature>
<gene>
    <name evidence="3" type="ordered locus">ECW_m0934</name>
</gene>
<keyword evidence="2" id="KW-0472">Membrane</keyword>
<keyword evidence="2" id="KW-0812">Transmembrane</keyword>
<feature type="transmembrane region" description="Helical" evidence="2">
    <location>
        <begin position="246"/>
        <end position="270"/>
    </location>
</feature>
<evidence type="ECO:0000313" key="4">
    <source>
        <dbReference type="Proteomes" id="UP000008525"/>
    </source>
</evidence>
<evidence type="ECO:0000256" key="1">
    <source>
        <dbReference type="SAM" id="MobiDB-lite"/>
    </source>
</evidence>
<feature type="transmembrane region" description="Helical" evidence="2">
    <location>
        <begin position="169"/>
        <end position="190"/>
    </location>
</feature>
<dbReference type="EMBL" id="CP002185">
    <property type="protein sequence ID" value="ADT74441.1"/>
    <property type="molecule type" value="Genomic_DNA"/>
</dbReference>
<feature type="transmembrane region" description="Helical" evidence="2">
    <location>
        <begin position="276"/>
        <end position="294"/>
    </location>
</feature>
<evidence type="ECO:0000256" key="2">
    <source>
        <dbReference type="SAM" id="Phobius"/>
    </source>
</evidence>